<feature type="active site" description="Proton acceptor" evidence="7">
    <location>
        <position position="62"/>
    </location>
</feature>
<accession>A0A1Y3GB26</accession>
<gene>
    <name evidence="9" type="ORF">AMET1_0309</name>
</gene>
<comment type="subunit">
    <text evidence="6 7">Heterodimer composed of a large subunit (PMDh-L) and a small subunit (PMDh-S).</text>
</comment>
<dbReference type="AlphaFoldDB" id="A0A1Y3GB26"/>
<evidence type="ECO:0000256" key="5">
    <source>
        <dbReference type="ARBA" id="ARBA00045299"/>
    </source>
</evidence>
<evidence type="ECO:0000256" key="4">
    <source>
        <dbReference type="ARBA" id="ARBA00045120"/>
    </source>
</evidence>
<protein>
    <recommendedName>
        <fullName evidence="7">Phosphomevalonate dehydratase small subunit</fullName>
        <shortName evidence="7">PMDh small subunit</shortName>
        <shortName evidence="7">PMDh-S</shortName>
        <ecNumber evidence="7">4.2.1.182</ecNumber>
    </recommendedName>
</protein>
<comment type="function">
    <text evidence="5 7">Component of a hydro-lyase that catalyzes the dehydration of mevalonate 5-phosphate (MVA5P) to form trans-anhydromevalonate 5-phosphate (tAHMP). Involved in the archaeal mevalonate (MVA) pathway, which provides fundamental precursors for isoprenoid biosynthesis, such as isopentenyl diphosphate (IPP) and dimethylallyl diphosphate (DMAPP).</text>
</comment>
<dbReference type="PANTHER" id="PTHR36577">
    <property type="entry name" value="DUF521 DOMAIN PROTEIN (AFU_ORTHOLOGUE AFUA_6G00490)"/>
    <property type="match status" value="1"/>
</dbReference>
<keyword evidence="3 7" id="KW-0456">Lyase</keyword>
<dbReference type="SUPFAM" id="SSF52016">
    <property type="entry name" value="LeuD/IlvD-like"/>
    <property type="match status" value="1"/>
</dbReference>
<dbReference type="Proteomes" id="UP000195137">
    <property type="component" value="Unassembled WGS sequence"/>
</dbReference>
<organism evidence="9 10">
    <name type="scientific">Methanonatronarchaeum thermophilum</name>
    <dbReference type="NCBI Taxonomy" id="1927129"/>
    <lineage>
        <taxon>Archaea</taxon>
        <taxon>Methanobacteriati</taxon>
        <taxon>Methanobacteriota</taxon>
        <taxon>Methanonatronarchaeia</taxon>
        <taxon>Methanonatronarchaeales</taxon>
        <taxon>Methanonatronarchaeaceae</taxon>
        <taxon>Methanonatronarchaeum</taxon>
    </lineage>
</organism>
<dbReference type="Pfam" id="PF01989">
    <property type="entry name" value="AcnX_swivel_put"/>
    <property type="match status" value="1"/>
</dbReference>
<comment type="caution">
    <text evidence="9">The sequence shown here is derived from an EMBL/GenBank/DDBJ whole genome shotgun (WGS) entry which is preliminary data.</text>
</comment>
<dbReference type="PANTHER" id="PTHR36577:SF3">
    <property type="entry name" value="DUF521 DOMAIN PROTEIN (AFU_ORTHOLOGUE AFUA_6G00490)"/>
    <property type="match status" value="1"/>
</dbReference>
<evidence type="ECO:0000256" key="6">
    <source>
        <dbReference type="ARBA" id="ARBA00046520"/>
    </source>
</evidence>
<evidence type="ECO:0000256" key="7">
    <source>
        <dbReference type="HAMAP-Rule" id="MF_00078"/>
    </source>
</evidence>
<dbReference type="GO" id="GO:0019287">
    <property type="term" value="P:isopentenyl diphosphate biosynthetic process, mevalonate pathway"/>
    <property type="evidence" value="ECO:0007669"/>
    <property type="project" value="UniProtKB-UniRule"/>
</dbReference>
<dbReference type="NCBIfam" id="NF003046">
    <property type="entry name" value="PRK03955.1"/>
    <property type="match status" value="1"/>
</dbReference>
<sequence>MKIKGRGITKGQAHGEILKTNQEISFLGGVDPNTSKITDPNHELLGQKIKNKILVFPGGKGSTVGSYVIYQLKKNNKAPKAIINIETEPIVAVGAVISKIPLIDQINIQKIPNKGKAKINANKGTIETNQNQNQNPEK</sequence>
<proteinExistence type="inferred from homology"/>
<evidence type="ECO:0000256" key="2">
    <source>
        <dbReference type="ARBA" id="ARBA00023229"/>
    </source>
</evidence>
<name>A0A1Y3GB26_9EURY</name>
<dbReference type="GO" id="GO:0016836">
    <property type="term" value="F:hydro-lyase activity"/>
    <property type="evidence" value="ECO:0007669"/>
    <property type="project" value="UniProtKB-UniRule"/>
</dbReference>
<dbReference type="CDD" id="cd01356">
    <property type="entry name" value="AcnX_swivel"/>
    <property type="match status" value="1"/>
</dbReference>
<evidence type="ECO:0000313" key="9">
    <source>
        <dbReference type="EMBL" id="OUJ18662.1"/>
    </source>
</evidence>
<keyword evidence="2 7" id="KW-0414">Isoprene biosynthesis</keyword>
<dbReference type="EC" id="4.2.1.182" evidence="7"/>
<dbReference type="HAMAP" id="MF_00078">
    <property type="entry name" value="PMDh_S"/>
    <property type="match status" value="1"/>
</dbReference>
<comment type="similarity">
    <text evidence="7">Belongs to the AcnX type II small subunit family.</text>
</comment>
<dbReference type="PIRSF" id="PIRSF004966">
    <property type="entry name" value="UCP004966"/>
    <property type="match status" value="1"/>
</dbReference>
<reference evidence="9 10" key="1">
    <citation type="submission" date="2016-12" db="EMBL/GenBank/DDBJ databases">
        <title>Discovery of methanogenic haloarchaea.</title>
        <authorList>
            <person name="Sorokin D.Y."/>
            <person name="Makarova K.S."/>
            <person name="Abbas B."/>
            <person name="Ferrer M."/>
            <person name="Golyshin P.N."/>
        </authorList>
    </citation>
    <scope>NUCLEOTIDE SEQUENCE [LARGE SCALE GENOMIC DNA]</scope>
    <source>
        <strain evidence="9">AMET1</strain>
    </source>
</reference>
<dbReference type="InterPro" id="IPR020794">
    <property type="entry name" value="PMDh_S"/>
</dbReference>
<keyword evidence="10" id="KW-1185">Reference proteome</keyword>
<evidence type="ECO:0000256" key="3">
    <source>
        <dbReference type="ARBA" id="ARBA00023239"/>
    </source>
</evidence>
<evidence type="ECO:0000259" key="8">
    <source>
        <dbReference type="Pfam" id="PF01989"/>
    </source>
</evidence>
<comment type="catalytic activity">
    <reaction evidence="4">
        <text>(R)-5-phosphomevalonate = (2E)-3-methyl-5-phosphooxypent-2-enoate + H2O</text>
        <dbReference type="Rhea" id="RHEA:78975"/>
        <dbReference type="ChEBI" id="CHEBI:15377"/>
        <dbReference type="ChEBI" id="CHEBI:58146"/>
        <dbReference type="ChEBI" id="CHEBI:229665"/>
        <dbReference type="EC" id="4.2.1.182"/>
    </reaction>
    <physiologicalReaction direction="left-to-right" evidence="4">
        <dbReference type="Rhea" id="RHEA:78976"/>
    </physiologicalReaction>
</comment>
<feature type="domain" description="Phosphomevalonate dehydratase small subunit-like" evidence="8">
    <location>
        <begin position="24"/>
        <end position="102"/>
    </location>
</feature>
<dbReference type="RefSeq" id="WP_086636733.1">
    <property type="nucleotide sequence ID" value="NZ_MRZU01000003.1"/>
</dbReference>
<evidence type="ECO:0000313" key="10">
    <source>
        <dbReference type="Proteomes" id="UP000195137"/>
    </source>
</evidence>
<dbReference type="EMBL" id="MRZU01000003">
    <property type="protein sequence ID" value="OUJ18662.1"/>
    <property type="molecule type" value="Genomic_DNA"/>
</dbReference>
<comment type="pathway">
    <text evidence="1 7">Isoprenoid biosynthesis; isopentenyl diphosphate biosynthesis via mevalonate pathway.</text>
</comment>
<evidence type="ECO:0000256" key="1">
    <source>
        <dbReference type="ARBA" id="ARBA00005092"/>
    </source>
</evidence>
<dbReference type="InterPro" id="IPR012016">
    <property type="entry name" value="PMDh-S-like"/>
</dbReference>
<dbReference type="Gene3D" id="3.50.30.10">
    <property type="entry name" value="Phosphohistidine domain"/>
    <property type="match status" value="1"/>
</dbReference>
<dbReference type="OrthoDB" id="18062at2157"/>
<dbReference type="InterPro" id="IPR002840">
    <property type="entry name" value="PMDh-S-like_dom"/>
</dbReference>